<dbReference type="STRING" id="572480.Arnit_2938"/>
<dbReference type="SFLD" id="SFLDG01123">
    <property type="entry name" value="methyltransferase_(Class_B)"/>
    <property type="match status" value="1"/>
</dbReference>
<dbReference type="Pfam" id="PF02310">
    <property type="entry name" value="B12-binding"/>
    <property type="match status" value="1"/>
</dbReference>
<dbReference type="Gene3D" id="3.40.50.280">
    <property type="entry name" value="Cobalamin-binding domain"/>
    <property type="match status" value="1"/>
</dbReference>
<evidence type="ECO:0000256" key="2">
    <source>
        <dbReference type="ARBA" id="ARBA00022485"/>
    </source>
</evidence>
<dbReference type="eggNOG" id="COG1032">
    <property type="taxonomic scope" value="Bacteria"/>
</dbReference>
<dbReference type="InterPro" id="IPR006638">
    <property type="entry name" value="Elp3/MiaA/NifB-like_rSAM"/>
</dbReference>
<keyword evidence="7" id="KW-0408">Iron</keyword>
<dbReference type="InterPro" id="IPR013785">
    <property type="entry name" value="Aldolase_TIM"/>
</dbReference>
<dbReference type="GO" id="GO:0003824">
    <property type="term" value="F:catalytic activity"/>
    <property type="evidence" value="ECO:0007669"/>
    <property type="project" value="InterPro"/>
</dbReference>
<dbReference type="PANTHER" id="PTHR43409:SF7">
    <property type="entry name" value="BLL1977 PROTEIN"/>
    <property type="match status" value="1"/>
</dbReference>
<keyword evidence="12" id="KW-1185">Reference proteome</keyword>
<dbReference type="InterPro" id="IPR058240">
    <property type="entry name" value="rSAM_sf"/>
</dbReference>
<dbReference type="RefSeq" id="WP_013136731.1">
    <property type="nucleotide sequence ID" value="NC_014166.1"/>
</dbReference>
<feature type="domain" description="B12-binding" evidence="9">
    <location>
        <begin position="11"/>
        <end position="153"/>
    </location>
</feature>
<keyword evidence="3" id="KW-0489">Methyltransferase</keyword>
<dbReference type="InterPro" id="IPR020612">
    <property type="entry name" value="Methylthiotransferase_CS"/>
</dbReference>
<dbReference type="SUPFAM" id="SSF102114">
    <property type="entry name" value="Radical SAM enzymes"/>
    <property type="match status" value="1"/>
</dbReference>
<dbReference type="OrthoDB" id="9804952at2"/>
<protein>
    <submittedName>
        <fullName evidence="11">Radical SAM domain protein</fullName>
    </submittedName>
</protein>
<dbReference type="GO" id="GO:0051539">
    <property type="term" value="F:4 iron, 4 sulfur cluster binding"/>
    <property type="evidence" value="ECO:0007669"/>
    <property type="project" value="UniProtKB-KW"/>
</dbReference>
<dbReference type="GO" id="GO:0046872">
    <property type="term" value="F:metal ion binding"/>
    <property type="evidence" value="ECO:0007669"/>
    <property type="project" value="UniProtKB-KW"/>
</dbReference>
<proteinExistence type="predicted"/>
<keyword evidence="5" id="KW-0949">S-adenosyl-L-methionine</keyword>
<dbReference type="CDD" id="cd02068">
    <property type="entry name" value="radical_SAM_B12_BD"/>
    <property type="match status" value="1"/>
</dbReference>
<dbReference type="PROSITE" id="PS51918">
    <property type="entry name" value="RADICAL_SAM"/>
    <property type="match status" value="1"/>
</dbReference>
<evidence type="ECO:0000313" key="12">
    <source>
        <dbReference type="Proteomes" id="UP000000939"/>
    </source>
</evidence>
<organism evidence="11 12">
    <name type="scientific">Arcobacter nitrofigilis (strain ATCC 33309 / DSM 7299 / CCUG 15893 / LMG 7604 / NCTC 12251 / CI)</name>
    <name type="common">Campylobacter nitrofigilis</name>
    <dbReference type="NCBI Taxonomy" id="572480"/>
    <lineage>
        <taxon>Bacteria</taxon>
        <taxon>Pseudomonadati</taxon>
        <taxon>Campylobacterota</taxon>
        <taxon>Epsilonproteobacteria</taxon>
        <taxon>Campylobacterales</taxon>
        <taxon>Arcobacteraceae</taxon>
        <taxon>Arcobacter</taxon>
    </lineage>
</organism>
<dbReference type="InterPro" id="IPR034466">
    <property type="entry name" value="Methyltransferase_Class_B"/>
</dbReference>
<keyword evidence="6" id="KW-0479">Metal-binding</keyword>
<reference evidence="11 12" key="1">
    <citation type="journal article" date="2010" name="Stand. Genomic Sci.">
        <title>Complete genome sequence of Arcobacter nitrofigilis type strain (CI).</title>
        <authorList>
            <person name="Pati A."/>
            <person name="Gronow S."/>
            <person name="Lapidus A."/>
            <person name="Copeland A."/>
            <person name="Glavina Del Rio T."/>
            <person name="Nolan M."/>
            <person name="Lucas S."/>
            <person name="Tice H."/>
            <person name="Cheng J.F."/>
            <person name="Han C."/>
            <person name="Chertkov O."/>
            <person name="Bruce D."/>
            <person name="Tapia R."/>
            <person name="Goodwin L."/>
            <person name="Pitluck S."/>
            <person name="Liolios K."/>
            <person name="Ivanova N."/>
            <person name="Mavromatis K."/>
            <person name="Chen A."/>
            <person name="Palaniappan K."/>
            <person name="Land M."/>
            <person name="Hauser L."/>
            <person name="Chang Y.J."/>
            <person name="Jeffries C.D."/>
            <person name="Detter J.C."/>
            <person name="Rohde M."/>
            <person name="Goker M."/>
            <person name="Bristow J."/>
            <person name="Eisen J.A."/>
            <person name="Markowitz V."/>
            <person name="Hugenholtz P."/>
            <person name="Klenk H.P."/>
            <person name="Kyrpides N.C."/>
        </authorList>
    </citation>
    <scope>NUCLEOTIDE SEQUENCE [LARGE SCALE GENOMIC DNA]</scope>
    <source>
        <strain evidence="12">ATCC 33309 / DSM 7299 / CCUG 15893 / LMG 7604 / NCTC 12251 / CI</strain>
    </source>
</reference>
<sequence length="486" mass="56042">MIDIIFINPGDRKVIFQDLGKDITAIEPPYLTLSFATYLKNQNINVKILDANAENITPEETAQKVKELNPKLVALIVYGNQPSASTQNMSISGKIATTIKSIINVPIVMGGLHPSALPKRTLEEEDIDFVIEGEEQIPLQELIKEIKNNKDYSKVEGLWYYESNEIKNNPKGKLISNLDDYMPIADWDMLPMDKYRAHNWHCFDDIENRMPYASIYTSLGCPYKCTFCCINAPFGKSTIRYRSPEIIVNELELLNTKYKIKNIKFIDEMFVLHEEHYMKIVDLIIEKNLDLNIWCYARVDTIKPYTLKRMKQAGINWLALGIESANPNVRDGASKKMRVKDIKQQVNDIQSVGIRVIGNYIFGLQDDTIESMQETLDMAKELNCEFANFYCAMAYPGSPLYNIALKESLELPDVWHGYSQHSYVMQPLPSKYVTAKEIVKFRDEAFHEYFESSTYLNMLENKFGVDVKKHMVEITQTRLKRKILDD</sequence>
<dbReference type="Pfam" id="PF04055">
    <property type="entry name" value="Radical_SAM"/>
    <property type="match status" value="1"/>
</dbReference>
<dbReference type="InterPro" id="IPR006158">
    <property type="entry name" value="Cobalamin-bd"/>
</dbReference>
<dbReference type="HOGENOM" id="CLU_021572_4_2_7"/>
<feature type="domain" description="Radical SAM core" evidence="10">
    <location>
        <begin position="207"/>
        <end position="436"/>
    </location>
</feature>
<evidence type="ECO:0000256" key="7">
    <source>
        <dbReference type="ARBA" id="ARBA00023004"/>
    </source>
</evidence>
<evidence type="ECO:0000259" key="9">
    <source>
        <dbReference type="PROSITE" id="PS51332"/>
    </source>
</evidence>
<name>D5V7G6_ARCNC</name>
<dbReference type="InterPro" id="IPR007197">
    <property type="entry name" value="rSAM"/>
</dbReference>
<keyword evidence="2" id="KW-0004">4Fe-4S</keyword>
<dbReference type="Proteomes" id="UP000000939">
    <property type="component" value="Chromosome"/>
</dbReference>
<evidence type="ECO:0000256" key="6">
    <source>
        <dbReference type="ARBA" id="ARBA00022723"/>
    </source>
</evidence>
<dbReference type="KEGG" id="ant:Arnit_2938"/>
<evidence type="ECO:0000256" key="8">
    <source>
        <dbReference type="ARBA" id="ARBA00023014"/>
    </source>
</evidence>
<dbReference type="GO" id="GO:0031419">
    <property type="term" value="F:cobalamin binding"/>
    <property type="evidence" value="ECO:0007669"/>
    <property type="project" value="InterPro"/>
</dbReference>
<dbReference type="AlphaFoldDB" id="D5V7G6"/>
<evidence type="ECO:0000256" key="3">
    <source>
        <dbReference type="ARBA" id="ARBA00022603"/>
    </source>
</evidence>
<evidence type="ECO:0000256" key="5">
    <source>
        <dbReference type="ARBA" id="ARBA00022691"/>
    </source>
</evidence>
<dbReference type="SMART" id="SM00729">
    <property type="entry name" value="Elp3"/>
    <property type="match status" value="1"/>
</dbReference>
<accession>D5V7G6</accession>
<evidence type="ECO:0000259" key="10">
    <source>
        <dbReference type="PROSITE" id="PS51918"/>
    </source>
</evidence>
<evidence type="ECO:0000256" key="4">
    <source>
        <dbReference type="ARBA" id="ARBA00022679"/>
    </source>
</evidence>
<evidence type="ECO:0000256" key="1">
    <source>
        <dbReference type="ARBA" id="ARBA00001966"/>
    </source>
</evidence>
<dbReference type="SFLD" id="SFLDS00029">
    <property type="entry name" value="Radical_SAM"/>
    <property type="match status" value="1"/>
</dbReference>
<dbReference type="Gene3D" id="3.20.20.70">
    <property type="entry name" value="Aldolase class I"/>
    <property type="match status" value="1"/>
</dbReference>
<dbReference type="InterPro" id="IPR051198">
    <property type="entry name" value="BchE-like"/>
</dbReference>
<gene>
    <name evidence="11" type="ordered locus">Arnit_2938</name>
</gene>
<dbReference type="EMBL" id="CP001999">
    <property type="protein sequence ID" value="ADG94586.1"/>
    <property type="molecule type" value="Genomic_DNA"/>
</dbReference>
<comment type="cofactor">
    <cofactor evidence="1">
        <name>[4Fe-4S] cluster</name>
        <dbReference type="ChEBI" id="CHEBI:49883"/>
    </cofactor>
</comment>
<dbReference type="PANTHER" id="PTHR43409">
    <property type="entry name" value="ANAEROBIC MAGNESIUM-PROTOPORPHYRIN IX MONOMETHYL ESTER CYCLASE-RELATED"/>
    <property type="match status" value="1"/>
</dbReference>
<dbReference type="PROSITE" id="PS51332">
    <property type="entry name" value="B12_BINDING"/>
    <property type="match status" value="1"/>
</dbReference>
<keyword evidence="4" id="KW-0808">Transferase</keyword>
<dbReference type="SFLD" id="SFLDG01082">
    <property type="entry name" value="B12-binding_domain_containing"/>
    <property type="match status" value="1"/>
</dbReference>
<dbReference type="PROSITE" id="PS01278">
    <property type="entry name" value="MTTASE_RADICAL"/>
    <property type="match status" value="1"/>
</dbReference>
<evidence type="ECO:0000313" key="11">
    <source>
        <dbReference type="EMBL" id="ADG94586.1"/>
    </source>
</evidence>
<dbReference type="CDD" id="cd01335">
    <property type="entry name" value="Radical_SAM"/>
    <property type="match status" value="1"/>
</dbReference>
<keyword evidence="8" id="KW-0411">Iron-sulfur</keyword>